<evidence type="ECO:0000256" key="7">
    <source>
        <dbReference type="ARBA" id="ARBA00022833"/>
    </source>
</evidence>
<protein>
    <recommendedName>
        <fullName evidence="11">Murein endopeptidase K</fullName>
    </recommendedName>
</protein>
<dbReference type="PANTHER" id="PTHR37425">
    <property type="match status" value="1"/>
</dbReference>
<keyword evidence="3" id="KW-0645">Protease</keyword>
<evidence type="ECO:0000313" key="12">
    <source>
        <dbReference type="EMBL" id="QEE18786.1"/>
    </source>
</evidence>
<evidence type="ECO:0000256" key="10">
    <source>
        <dbReference type="ARBA" id="ARBA00093448"/>
    </source>
</evidence>
<evidence type="ECO:0000256" key="2">
    <source>
        <dbReference type="ARBA" id="ARBA00004776"/>
    </source>
</evidence>
<comment type="cofactor">
    <cofactor evidence="1">
        <name>Zn(2+)</name>
        <dbReference type="ChEBI" id="CHEBI:29105"/>
    </cofactor>
</comment>
<evidence type="ECO:0000256" key="11">
    <source>
        <dbReference type="ARBA" id="ARBA00093666"/>
    </source>
</evidence>
<comment type="pathway">
    <text evidence="2">Cell wall biogenesis; cell wall polysaccharide biosynthesis.</text>
</comment>
<keyword evidence="7" id="KW-0862">Zinc</keyword>
<dbReference type="AlphaFoldDB" id="A0A5B9DIB0"/>
<dbReference type="GO" id="GO:0071555">
    <property type="term" value="P:cell wall organization"/>
    <property type="evidence" value="ECO:0007669"/>
    <property type="project" value="UniProtKB-KW"/>
</dbReference>
<reference evidence="12 13" key="1">
    <citation type="journal article" date="2015" name="Int. J. Syst. Evol. Microbiol.">
        <title>Youhaiella tibetensis gen. nov., sp. nov., isolated from subsurface sediment.</title>
        <authorList>
            <person name="Wang Y.X."/>
            <person name="Huang F.Q."/>
            <person name="Nogi Y."/>
            <person name="Pang S.J."/>
            <person name="Wang P.K."/>
            <person name="Lv J."/>
        </authorList>
    </citation>
    <scope>NUCLEOTIDE SEQUENCE [LARGE SCALE GENOMIC DNA]</scope>
    <source>
        <strain evidence="13">fig4</strain>
    </source>
</reference>
<dbReference type="InterPro" id="IPR010275">
    <property type="entry name" value="MepK"/>
</dbReference>
<dbReference type="GO" id="GO:0006508">
    <property type="term" value="P:proteolysis"/>
    <property type="evidence" value="ECO:0007669"/>
    <property type="project" value="UniProtKB-KW"/>
</dbReference>
<dbReference type="Gene3D" id="3.30.1380.10">
    <property type="match status" value="1"/>
</dbReference>
<evidence type="ECO:0000256" key="9">
    <source>
        <dbReference type="ARBA" id="ARBA00023316"/>
    </source>
</evidence>
<sequence length="528" mass="55509">MALTVIVPPVTTPALAASGDRTLYLHHTHTGETAQITFKRNGRYDQDGLRKLNYFLRDWRTNEPTTMDPALFDLVWQVYQSVGATQPINIVSSYRSPKTNAMLRASSSGVAENSQHIKGKAMDFFIPGIDLATLRATAMRFQVGGVGYYPTSGSPFVHLDTGSVRAWPRMTTAQLKRVFPDGKTLHLPADGKPLSSTGRQYAMAEWQKCHSVPCGVGDSVGGGGNIFDSLFGKKQSPVVQVADNGPAQRAVQTVEVTAPVPLPAAERPGQAAVVQTASLETAAPALPFGNNASAPLTQAELSGSGEVAPIPMQKSERLMVATNSKASAETAVVALASLEAPVPAARVLMTNPPAELVTAYAPQPQQDPEAQRALEMIISRDTTASLPPKPVIDPSNIRTASLGGGAVPKGGLSGLFDTTWNAVGKAGTSAPAAKAAAQLAASQPIAGVATRSVELVAPDFDHVAEIFTQPQALSSATYGVLWEPDEGDLDPATELGPYVARLGFVTEGGQTLESSRFVTGRPLLVASR</sequence>
<dbReference type="EMBL" id="CP041690">
    <property type="protein sequence ID" value="QEE18786.1"/>
    <property type="molecule type" value="Genomic_DNA"/>
</dbReference>
<evidence type="ECO:0000256" key="5">
    <source>
        <dbReference type="ARBA" id="ARBA00022729"/>
    </source>
</evidence>
<dbReference type="InterPro" id="IPR009045">
    <property type="entry name" value="Zn_M74/Hedgehog-like"/>
</dbReference>
<keyword evidence="4" id="KW-0479">Metal-binding</keyword>
<gene>
    <name evidence="12" type="ORF">FNA67_00690</name>
</gene>
<evidence type="ECO:0000313" key="13">
    <source>
        <dbReference type="Proteomes" id="UP000321062"/>
    </source>
</evidence>
<evidence type="ECO:0000256" key="4">
    <source>
        <dbReference type="ARBA" id="ARBA00022723"/>
    </source>
</evidence>
<dbReference type="PANTHER" id="PTHR37425:SF1">
    <property type="entry name" value="OUTER MEMBRANE PROTEIN"/>
    <property type="match status" value="1"/>
</dbReference>
<dbReference type="Proteomes" id="UP000321062">
    <property type="component" value="Chromosome"/>
</dbReference>
<dbReference type="CDD" id="cd14844">
    <property type="entry name" value="Zn-DD-carboxypeptidase_like"/>
    <property type="match status" value="1"/>
</dbReference>
<evidence type="ECO:0000256" key="3">
    <source>
        <dbReference type="ARBA" id="ARBA00022670"/>
    </source>
</evidence>
<keyword evidence="5" id="KW-0732">Signal</keyword>
<organism evidence="12 13">
    <name type="scientific">Paradevosia tibetensis</name>
    <dbReference type="NCBI Taxonomy" id="1447062"/>
    <lineage>
        <taxon>Bacteria</taxon>
        <taxon>Pseudomonadati</taxon>
        <taxon>Pseudomonadota</taxon>
        <taxon>Alphaproteobacteria</taxon>
        <taxon>Hyphomicrobiales</taxon>
        <taxon>Devosiaceae</taxon>
        <taxon>Paradevosia</taxon>
    </lineage>
</organism>
<evidence type="ECO:0000256" key="6">
    <source>
        <dbReference type="ARBA" id="ARBA00022801"/>
    </source>
</evidence>
<evidence type="ECO:0000256" key="8">
    <source>
        <dbReference type="ARBA" id="ARBA00023049"/>
    </source>
</evidence>
<dbReference type="SUPFAM" id="SSF55166">
    <property type="entry name" value="Hedgehog/DD-peptidase"/>
    <property type="match status" value="1"/>
</dbReference>
<dbReference type="RefSeq" id="WP_147654705.1">
    <property type="nucleotide sequence ID" value="NZ_BMFM01000001.1"/>
</dbReference>
<name>A0A5B9DIB0_9HYPH</name>
<keyword evidence="6" id="KW-0378">Hydrolase</keyword>
<proteinExistence type="inferred from homology"/>
<dbReference type="GO" id="GO:0008237">
    <property type="term" value="F:metallopeptidase activity"/>
    <property type="evidence" value="ECO:0007669"/>
    <property type="project" value="UniProtKB-KW"/>
</dbReference>
<dbReference type="KEGG" id="yti:FNA67_00690"/>
<dbReference type="Pfam" id="PF05951">
    <property type="entry name" value="Peptidase_M15_2"/>
    <property type="match status" value="1"/>
</dbReference>
<accession>A0A5B9DIB0</accession>
<dbReference type="OrthoDB" id="9782994at2"/>
<comment type="similarity">
    <text evidence="10">Belongs to the peptidase M15 family.</text>
</comment>
<dbReference type="GO" id="GO:0046872">
    <property type="term" value="F:metal ion binding"/>
    <property type="evidence" value="ECO:0007669"/>
    <property type="project" value="UniProtKB-KW"/>
</dbReference>
<keyword evidence="9" id="KW-0961">Cell wall biogenesis/degradation</keyword>
<keyword evidence="8" id="KW-0482">Metalloprotease</keyword>
<keyword evidence="13" id="KW-1185">Reference proteome</keyword>
<evidence type="ECO:0000256" key="1">
    <source>
        <dbReference type="ARBA" id="ARBA00001947"/>
    </source>
</evidence>